<comment type="caution">
    <text evidence="1">The sequence shown here is derived from an EMBL/GenBank/DDBJ whole genome shotgun (WGS) entry which is preliminary data.</text>
</comment>
<keyword evidence="2" id="KW-1185">Reference proteome</keyword>
<evidence type="ECO:0000313" key="2">
    <source>
        <dbReference type="Proteomes" id="UP001527925"/>
    </source>
</evidence>
<proteinExistence type="predicted"/>
<evidence type="ECO:0008006" key="3">
    <source>
        <dbReference type="Google" id="ProtNLM"/>
    </source>
</evidence>
<dbReference type="InterPro" id="IPR052050">
    <property type="entry name" value="SecEffector_AnkRepeat"/>
</dbReference>
<dbReference type="SUPFAM" id="SSF140860">
    <property type="entry name" value="Pseudo ankyrin repeat-like"/>
    <property type="match status" value="1"/>
</dbReference>
<name>A0ABR4NHS7_9FUNG</name>
<dbReference type="InterPro" id="IPR036770">
    <property type="entry name" value="Ankyrin_rpt-contain_sf"/>
</dbReference>
<dbReference type="SUPFAM" id="SSF48403">
    <property type="entry name" value="Ankyrin repeat"/>
    <property type="match status" value="1"/>
</dbReference>
<dbReference type="PANTHER" id="PTHR46586">
    <property type="entry name" value="ANKYRIN REPEAT-CONTAINING PROTEIN"/>
    <property type="match status" value="1"/>
</dbReference>
<gene>
    <name evidence="1" type="ORF">HK105_201355</name>
</gene>
<protein>
    <recommendedName>
        <fullName evidence="3">Ankyrin repeat protein</fullName>
    </recommendedName>
</protein>
<organism evidence="1 2">
    <name type="scientific">Polyrhizophydium stewartii</name>
    <dbReference type="NCBI Taxonomy" id="2732419"/>
    <lineage>
        <taxon>Eukaryota</taxon>
        <taxon>Fungi</taxon>
        <taxon>Fungi incertae sedis</taxon>
        <taxon>Chytridiomycota</taxon>
        <taxon>Chytridiomycota incertae sedis</taxon>
        <taxon>Chytridiomycetes</taxon>
        <taxon>Rhizophydiales</taxon>
        <taxon>Rhizophydiales incertae sedis</taxon>
        <taxon>Polyrhizophydium</taxon>
    </lineage>
</organism>
<evidence type="ECO:0000313" key="1">
    <source>
        <dbReference type="EMBL" id="KAL2919085.1"/>
    </source>
</evidence>
<dbReference type="PANTHER" id="PTHR46586:SF3">
    <property type="entry name" value="ANKYRIN REPEAT-CONTAINING PROTEIN"/>
    <property type="match status" value="1"/>
</dbReference>
<reference evidence="1 2" key="1">
    <citation type="submission" date="2023-09" db="EMBL/GenBank/DDBJ databases">
        <title>Pangenome analysis of Batrachochytrium dendrobatidis and related Chytrids.</title>
        <authorList>
            <person name="Yacoub M.N."/>
            <person name="Stajich J.E."/>
            <person name="James T.Y."/>
        </authorList>
    </citation>
    <scope>NUCLEOTIDE SEQUENCE [LARGE SCALE GENOMIC DNA]</scope>
    <source>
        <strain evidence="1 2">JEL0888</strain>
    </source>
</reference>
<dbReference type="EMBL" id="JADGIZ020000004">
    <property type="protein sequence ID" value="KAL2919085.1"/>
    <property type="molecule type" value="Genomic_DNA"/>
</dbReference>
<dbReference type="Gene3D" id="1.25.40.20">
    <property type="entry name" value="Ankyrin repeat-containing domain"/>
    <property type="match status" value="2"/>
</dbReference>
<sequence>MAAASRFAGCADVADMLERLPFELGEAVFEHAGLATKLLHGRLPLPLDDRTSALVWIDCMANDLVGCVPLLPLRSLTFEPYLAPPSRAMVAAIRKKPGTELAILSQSESVIRAALLSLETCRLLLQKARRQRLATPSSSSKKSAVEHDRAIMVAAAGVGDTAALRSAIASQGRSLNVKLDDIVKATLRYDQKASFEVLLPHIVRPARFISNAVAANAIKCFKMLTQQFGVDEIDGESVFCAVEHGYDDICTWLVENSSLISPKQRECFVFACIKYRRIDLLRAFNDSGVRLKLHHAEAARAASRGDMELFGVLRPHLVGDNWFKLAMRIAAGKGDLDAVRRLHSDFDLACDQGAMDAAAAGGHMDVIEFLRTHRTEGFSGAAMIGAAQGGHLGVVRFLHEQQIVCDDTVAMDCAARNGHIDILEFLSTERGARCSSKAIGSAAHNGHTGTVDWLLEHFPDESIRGIPAAVDNSIESKHRQLAARLIRNYPETVDGAAACKLFNFRWLDLAKIVVDSGHLSPSSELLRMTVMSGDVGIAKALIDSYNLALSPEMLRLAILSDNAEMLELVIGYCVRPEGDLFRVWQYTKHSNASKPIVKLLFERFPDLPWSVVAESKFGYPRWLQKLAQSLLHSKAAANQAQQG</sequence>
<dbReference type="InterPro" id="IPR002110">
    <property type="entry name" value="Ankyrin_rpt"/>
</dbReference>
<dbReference type="Pfam" id="PF12796">
    <property type="entry name" value="Ank_2"/>
    <property type="match status" value="1"/>
</dbReference>
<dbReference type="Proteomes" id="UP001527925">
    <property type="component" value="Unassembled WGS sequence"/>
</dbReference>
<accession>A0ABR4NHS7</accession>